<dbReference type="Proteomes" id="UP000260025">
    <property type="component" value="Unassembled WGS sequence"/>
</dbReference>
<dbReference type="InterPro" id="IPR011009">
    <property type="entry name" value="Kinase-like_dom_sf"/>
</dbReference>
<evidence type="ECO:0000313" key="2">
    <source>
        <dbReference type="Proteomes" id="UP000260025"/>
    </source>
</evidence>
<sequence length="83" mass="9412">MSQPRCLPGYSPVEAGTIGCDERSDIYSFGRTCYVLRHGRFPTGEKSGDALDALFLHCCQEEKEQRFCSMQAVMKELVRLCEE</sequence>
<evidence type="ECO:0000313" key="1">
    <source>
        <dbReference type="EMBL" id="RGC09476.1"/>
    </source>
</evidence>
<proteinExistence type="predicted"/>
<protein>
    <submittedName>
        <fullName evidence="1">Uncharacterized protein</fullName>
    </submittedName>
</protein>
<dbReference type="AlphaFoldDB" id="A0A3E2VFS6"/>
<accession>A0A3E2VFS6</accession>
<dbReference type="EMBL" id="QVEV01000059">
    <property type="protein sequence ID" value="RGC09476.1"/>
    <property type="molecule type" value="Genomic_DNA"/>
</dbReference>
<gene>
    <name evidence="1" type="ORF">DXA38_21170</name>
</gene>
<organism evidence="1 2">
    <name type="scientific">Clostridium innocuum</name>
    <dbReference type="NCBI Taxonomy" id="1522"/>
    <lineage>
        <taxon>Bacteria</taxon>
        <taxon>Bacillati</taxon>
        <taxon>Bacillota</taxon>
        <taxon>Clostridia</taxon>
        <taxon>Eubacteriales</taxon>
        <taxon>Clostridiaceae</taxon>
        <taxon>Clostridium</taxon>
    </lineage>
</organism>
<dbReference type="OrthoDB" id="9788659at2"/>
<dbReference type="SUPFAM" id="SSF56112">
    <property type="entry name" value="Protein kinase-like (PK-like)"/>
    <property type="match status" value="1"/>
</dbReference>
<name>A0A3E2VFS6_CLOIN</name>
<comment type="caution">
    <text evidence="1">The sequence shown here is derived from an EMBL/GenBank/DDBJ whole genome shotgun (WGS) entry which is preliminary data.</text>
</comment>
<reference evidence="1 2" key="1">
    <citation type="submission" date="2018-08" db="EMBL/GenBank/DDBJ databases">
        <title>A genome reference for cultivated species of the human gut microbiota.</title>
        <authorList>
            <person name="Zou Y."/>
            <person name="Xue W."/>
            <person name="Luo G."/>
        </authorList>
    </citation>
    <scope>NUCLEOTIDE SEQUENCE [LARGE SCALE GENOMIC DNA]</scope>
    <source>
        <strain evidence="1 2">OF01-2LB</strain>
    </source>
</reference>
<dbReference type="Gene3D" id="1.10.510.10">
    <property type="entry name" value="Transferase(Phosphotransferase) domain 1"/>
    <property type="match status" value="1"/>
</dbReference>